<dbReference type="EMBL" id="CP063145">
    <property type="protein sequence ID" value="QOR74435.1"/>
    <property type="molecule type" value="Genomic_DNA"/>
</dbReference>
<dbReference type="Proteomes" id="UP000593605">
    <property type="component" value="Chromosome"/>
</dbReference>
<feature type="domain" description="Sulfatase-modifying factor enzyme-like" evidence="1">
    <location>
        <begin position="54"/>
        <end position="267"/>
    </location>
</feature>
<evidence type="ECO:0000313" key="2">
    <source>
        <dbReference type="EMBL" id="QOR74435.1"/>
    </source>
</evidence>
<sequence>MRNFLLVFFALLLQGCSDKSGNPLPERRELQPAHSDKPMKVVEAGSYKGFFGKDSANTIQVKGFQMDESPVTNAEFLEFVKKNPQWARSKVLRIYADSTYLKSWQGDFELPKDKDKNAPVTNVSWYAANAYAKSVGKRLPTIDEWEFAAIADANRKDASKDPEFTRYILSTYAQKMEPGKPVKSGRPNFYGLYDMYGLVWEWTEDFNSVMVSGESRDDKVPNESLFCAGAAVTSSDLENYAAFMRFALRGSLRADYCLNNLGFRCAKDLNEN</sequence>
<dbReference type="PANTHER" id="PTHR23150:SF19">
    <property type="entry name" value="FORMYLGLYCINE-GENERATING ENZYME"/>
    <property type="match status" value="1"/>
</dbReference>
<organism evidence="3 4">
    <name type="scientific">Cruoricaptor ignavus</name>
    <dbReference type="NCBI Taxonomy" id="1118202"/>
    <lineage>
        <taxon>Bacteria</taxon>
        <taxon>Pseudomonadati</taxon>
        <taxon>Bacteroidota</taxon>
        <taxon>Flavobacteriia</taxon>
        <taxon>Flavobacteriales</taxon>
        <taxon>Weeksellaceae</taxon>
        <taxon>Cruoricaptor</taxon>
    </lineage>
</organism>
<dbReference type="PANTHER" id="PTHR23150">
    <property type="entry name" value="SULFATASE MODIFYING FACTOR 1, 2"/>
    <property type="match status" value="1"/>
</dbReference>
<dbReference type="PROSITE" id="PS51257">
    <property type="entry name" value="PROKAR_LIPOPROTEIN"/>
    <property type="match status" value="1"/>
</dbReference>
<dbReference type="InterPro" id="IPR005532">
    <property type="entry name" value="SUMF_dom"/>
</dbReference>
<dbReference type="EMBL" id="FQYI01000008">
    <property type="protein sequence ID" value="SHJ03734.1"/>
    <property type="molecule type" value="Genomic_DNA"/>
</dbReference>
<keyword evidence="4" id="KW-1185">Reference proteome</keyword>
<dbReference type="Gene3D" id="3.90.1580.10">
    <property type="entry name" value="paralog of FGE (formylglycine-generating enzyme)"/>
    <property type="match status" value="1"/>
</dbReference>
<dbReference type="InterPro" id="IPR042095">
    <property type="entry name" value="SUMF_sf"/>
</dbReference>
<proteinExistence type="predicted"/>
<protein>
    <submittedName>
        <fullName evidence="2">Formylglycine-generating enzyme family protein</fullName>
    </submittedName>
    <submittedName>
        <fullName evidence="3">Formylglycine-generating enzyme, required for sulfatase activity, contains SUMF1/FGE domain</fullName>
    </submittedName>
</protein>
<dbReference type="SUPFAM" id="SSF56436">
    <property type="entry name" value="C-type lectin-like"/>
    <property type="match status" value="1"/>
</dbReference>
<dbReference type="AlphaFoldDB" id="A0A1M6G1G3"/>
<dbReference type="RefSeq" id="WP_073180134.1">
    <property type="nucleotide sequence ID" value="NZ_CP063145.1"/>
</dbReference>
<evidence type="ECO:0000313" key="3">
    <source>
        <dbReference type="EMBL" id="SHJ03734.1"/>
    </source>
</evidence>
<dbReference type="InterPro" id="IPR051043">
    <property type="entry name" value="Sulfatase_Mod_Factor_Kinase"/>
</dbReference>
<dbReference type="STRING" id="1118202.SAMN05443429_10814"/>
<dbReference type="KEGG" id="civ:IMZ16_03075"/>
<reference evidence="3 4" key="1">
    <citation type="submission" date="2016-11" db="EMBL/GenBank/DDBJ databases">
        <authorList>
            <person name="Jaros S."/>
            <person name="Januszkiewicz K."/>
            <person name="Wedrychowicz H."/>
        </authorList>
    </citation>
    <scope>NUCLEOTIDE SEQUENCE [LARGE SCALE GENOMIC DNA]</scope>
    <source>
        <strain evidence="3 4">DSM 25479</strain>
    </source>
</reference>
<name>A0A1M6G1G3_9FLAO</name>
<dbReference type="Pfam" id="PF03781">
    <property type="entry name" value="FGE-sulfatase"/>
    <property type="match status" value="1"/>
</dbReference>
<gene>
    <name evidence="2" type="ORF">IMZ16_03075</name>
    <name evidence="3" type="ORF">SAMN05443429_10814</name>
</gene>
<evidence type="ECO:0000313" key="5">
    <source>
        <dbReference type="Proteomes" id="UP000593605"/>
    </source>
</evidence>
<dbReference type="InterPro" id="IPR016187">
    <property type="entry name" value="CTDL_fold"/>
</dbReference>
<evidence type="ECO:0000313" key="4">
    <source>
        <dbReference type="Proteomes" id="UP000184335"/>
    </source>
</evidence>
<dbReference type="Proteomes" id="UP000184335">
    <property type="component" value="Unassembled WGS sequence"/>
</dbReference>
<dbReference type="OrthoDB" id="9768004at2"/>
<dbReference type="GO" id="GO:0120147">
    <property type="term" value="F:formylglycine-generating oxidase activity"/>
    <property type="evidence" value="ECO:0007669"/>
    <property type="project" value="TreeGrafter"/>
</dbReference>
<reference evidence="2 5" key="2">
    <citation type="submission" date="2020-10" db="EMBL/GenBank/DDBJ databases">
        <title>Complete genome of Cruoricapor ignavus strain M1214 isolated from the blood culture of a febrile patient.</title>
        <authorList>
            <person name="Guglielmino C.J.D."/>
        </authorList>
    </citation>
    <scope>NUCLEOTIDE SEQUENCE [LARGE SCALE GENOMIC DNA]</scope>
    <source>
        <strain evidence="2 5">M1214</strain>
    </source>
</reference>
<accession>A0A1M6G1G3</accession>
<evidence type="ECO:0000259" key="1">
    <source>
        <dbReference type="Pfam" id="PF03781"/>
    </source>
</evidence>